<evidence type="ECO:0000313" key="8">
    <source>
        <dbReference type="Proteomes" id="UP000448943"/>
    </source>
</evidence>
<dbReference type="EMBL" id="SIJB01000042">
    <property type="protein sequence ID" value="NBI30814.1"/>
    <property type="molecule type" value="Genomic_DNA"/>
</dbReference>
<feature type="transmembrane region" description="Helical" evidence="6">
    <location>
        <begin position="289"/>
        <end position="309"/>
    </location>
</feature>
<protein>
    <submittedName>
        <fullName evidence="7">Polysaccharide biosynthesis protein</fullName>
    </submittedName>
</protein>
<evidence type="ECO:0000256" key="1">
    <source>
        <dbReference type="ARBA" id="ARBA00004651"/>
    </source>
</evidence>
<dbReference type="InterPro" id="IPR024923">
    <property type="entry name" value="PG_synth_SpoVB"/>
</dbReference>
<feature type="transmembrane region" description="Helical" evidence="6">
    <location>
        <begin position="493"/>
        <end position="515"/>
    </location>
</feature>
<feature type="transmembrane region" description="Helical" evidence="6">
    <location>
        <begin position="390"/>
        <end position="413"/>
    </location>
</feature>
<dbReference type="GO" id="GO:0005886">
    <property type="term" value="C:plasma membrane"/>
    <property type="evidence" value="ECO:0007669"/>
    <property type="project" value="UniProtKB-SubCell"/>
</dbReference>
<comment type="subcellular location">
    <subcellularLocation>
        <location evidence="1">Cell membrane</location>
        <topology evidence="1">Multi-pass membrane protein</topology>
    </subcellularLocation>
</comment>
<evidence type="ECO:0000256" key="6">
    <source>
        <dbReference type="SAM" id="Phobius"/>
    </source>
</evidence>
<dbReference type="AlphaFoldDB" id="A0A6N9Q867"/>
<keyword evidence="4 6" id="KW-1133">Transmembrane helix</keyword>
<keyword evidence="2" id="KW-1003">Cell membrane</keyword>
<feature type="transmembrane region" description="Helical" evidence="6">
    <location>
        <begin position="451"/>
        <end position="473"/>
    </location>
</feature>
<keyword evidence="3 6" id="KW-0812">Transmembrane</keyword>
<dbReference type="Pfam" id="PF01943">
    <property type="entry name" value="Polysacc_synt"/>
    <property type="match status" value="1"/>
</dbReference>
<dbReference type="CDD" id="cd13124">
    <property type="entry name" value="MATE_SpoVB_like"/>
    <property type="match status" value="1"/>
</dbReference>
<feature type="transmembrane region" description="Helical" evidence="6">
    <location>
        <begin position="84"/>
        <end position="110"/>
    </location>
</feature>
<dbReference type="PANTHER" id="PTHR30250">
    <property type="entry name" value="PST FAMILY PREDICTED COLANIC ACID TRANSPORTER"/>
    <property type="match status" value="1"/>
</dbReference>
<accession>A0A6N9Q867</accession>
<feature type="transmembrane region" description="Helical" evidence="6">
    <location>
        <begin position="122"/>
        <end position="143"/>
    </location>
</feature>
<feature type="transmembrane region" description="Helical" evidence="6">
    <location>
        <begin position="236"/>
        <end position="256"/>
    </location>
</feature>
<evidence type="ECO:0000256" key="3">
    <source>
        <dbReference type="ARBA" id="ARBA00022692"/>
    </source>
</evidence>
<sequence>MSRSTLLRGVTLLGAAAIISKLLGTLQKIPMQNIGGDEAFGIYSAVFPIYTLIIFLATAGFPVAISKFVSESLERKDKAEAVQILKVSCIILFLSGLFFFLLLFFGAPFIAKAIDNMHTVKAIQSISIALLFVPLMSAIRGYFQGKQNMLPTAISLITEQTIRVVIMIVLLLFLTSRGYSSEWIAAGATFGSPVGALAGLMVIMVIWTMEKNNLQIDDAKFKSGFSSSVLHISKKLIRYAIPVCLGAIVVPILGIVDSFTLPRLIRVFHGLDESQAIEQFGIYARGLTLVQLVSMIFSSISVALVPLMAQFKLQGQLDKIKIHTELSIRFTWLIGVAASFGLFFCIKPISIMLFENELGTLSASILSFTIVFSVLNIISTSILQGLGSPVIPAINLLIAAVVKVLLNVLFVAVWGIEGAALSTVIAFLIASILNLITLWRKTEFSLKWSNYLMKPILSIGLMGASIYFVNYGLHFVFSNFIMGLGHRLNATVISLFSVTIGAMIYLFSLFITLTISEDDLKHMPSLGKKIRPFLFKK</sequence>
<name>A0A6N9Q867_9BACL</name>
<keyword evidence="5 6" id="KW-0472">Membrane</keyword>
<feature type="transmembrane region" description="Helical" evidence="6">
    <location>
        <begin position="419"/>
        <end position="439"/>
    </location>
</feature>
<feature type="transmembrane region" description="Helical" evidence="6">
    <location>
        <begin position="330"/>
        <end position="354"/>
    </location>
</feature>
<evidence type="ECO:0000256" key="5">
    <source>
        <dbReference type="ARBA" id="ARBA00023136"/>
    </source>
</evidence>
<evidence type="ECO:0000256" key="4">
    <source>
        <dbReference type="ARBA" id="ARBA00022989"/>
    </source>
</evidence>
<dbReference type="RefSeq" id="WP_160647624.1">
    <property type="nucleotide sequence ID" value="NZ_SIJB01000042.1"/>
</dbReference>
<organism evidence="7 8">
    <name type="scientific">Chengkuizengella marina</name>
    <dbReference type="NCBI Taxonomy" id="2507566"/>
    <lineage>
        <taxon>Bacteria</taxon>
        <taxon>Bacillati</taxon>
        <taxon>Bacillota</taxon>
        <taxon>Bacilli</taxon>
        <taxon>Bacillales</taxon>
        <taxon>Paenibacillaceae</taxon>
        <taxon>Chengkuizengella</taxon>
    </lineage>
</organism>
<proteinExistence type="predicted"/>
<keyword evidence="8" id="KW-1185">Reference proteome</keyword>
<feature type="transmembrane region" description="Helical" evidence="6">
    <location>
        <begin position="40"/>
        <end position="63"/>
    </location>
</feature>
<dbReference type="Proteomes" id="UP000448943">
    <property type="component" value="Unassembled WGS sequence"/>
</dbReference>
<dbReference type="InterPro" id="IPR050833">
    <property type="entry name" value="Poly_Biosynth_Transport"/>
</dbReference>
<comment type="caution">
    <text evidence="7">The sequence shown here is derived from an EMBL/GenBank/DDBJ whole genome shotgun (WGS) entry which is preliminary data.</text>
</comment>
<evidence type="ECO:0000256" key="2">
    <source>
        <dbReference type="ARBA" id="ARBA00022475"/>
    </source>
</evidence>
<dbReference type="PIRSF" id="PIRSF038958">
    <property type="entry name" value="PG_synth_SpoVB"/>
    <property type="match status" value="1"/>
</dbReference>
<feature type="transmembrane region" description="Helical" evidence="6">
    <location>
        <begin position="186"/>
        <end position="207"/>
    </location>
</feature>
<dbReference type="OrthoDB" id="9775950at2"/>
<feature type="transmembrane region" description="Helical" evidence="6">
    <location>
        <begin position="360"/>
        <end position="378"/>
    </location>
</feature>
<dbReference type="InterPro" id="IPR002797">
    <property type="entry name" value="Polysacc_synth"/>
</dbReference>
<gene>
    <name evidence="7" type="ORF">ERL59_17835</name>
</gene>
<dbReference type="PANTHER" id="PTHR30250:SF29">
    <property type="entry name" value="POLYSACCHARIDE BIOSYNTHESIS PROTEIN C-TERMINAL DOMAIN-CONTAINING PROTEIN"/>
    <property type="match status" value="1"/>
</dbReference>
<evidence type="ECO:0000313" key="7">
    <source>
        <dbReference type="EMBL" id="NBI30814.1"/>
    </source>
</evidence>
<reference evidence="7 8" key="1">
    <citation type="submission" date="2019-01" db="EMBL/GenBank/DDBJ databases">
        <title>Chengkuizengella sp. nov., isolated from deep-sea sediment of East Pacific Ocean.</title>
        <authorList>
            <person name="Yang J."/>
            <person name="Lai Q."/>
            <person name="Shao Z."/>
        </authorList>
    </citation>
    <scope>NUCLEOTIDE SEQUENCE [LARGE SCALE GENOMIC DNA]</scope>
    <source>
        <strain evidence="7 8">YPA3-1-1</strain>
    </source>
</reference>